<dbReference type="AlphaFoldDB" id="A0A094ZET3"/>
<dbReference type="STRING" id="6185.A0A094ZET3"/>
<gene>
    <name evidence="2" type="ORF">MS3_01063</name>
</gene>
<feature type="region of interest" description="Disordered" evidence="1">
    <location>
        <begin position="228"/>
        <end position="256"/>
    </location>
</feature>
<dbReference type="EMBL" id="KL250522">
    <property type="protein sequence ID" value="KGB32920.1"/>
    <property type="molecule type" value="Genomic_DNA"/>
</dbReference>
<sequence>MDTRQPYEGENFENLTSNELANFKSTLACWNRLPIPLCIKQPQPNAISIYKLLEKQIVKITSDRGRIRRYLGNFTQTPEGLPYHGEHILSAIEAYIHGKHSQEKAPFNAKQYISIDYTKWYLKRSDHEPLFQFIKEIPHKDLLDPDKQFINISNNPNEIYQIWSKQIGVLHVIDDFNYWKSHNYHYKSSKPLWFNPYDPYIQHILFDDNIRFEEDGSNVIDLYQLNTTTTSSSSSSSSNSNGNNNDDDDITSSESNHYHHLDNKEAMKWENIYYVQADLLNIIKNRNYFIEKVNECEFNLDQIQKQFNVI</sequence>
<dbReference type="PANTHER" id="PTHR36960">
    <property type="entry name" value="SI:DKEY-32E6.3"/>
    <property type="match status" value="1"/>
</dbReference>
<accession>A0A094ZET3</accession>
<evidence type="ECO:0000313" key="2">
    <source>
        <dbReference type="EMBL" id="KGB32920.1"/>
    </source>
</evidence>
<proteinExistence type="predicted"/>
<reference evidence="2" key="1">
    <citation type="journal article" date="2012" name="Nat. Genet.">
        <title>Whole-genome sequence of Schistosoma haematobium.</title>
        <authorList>
            <person name="Young N.D."/>
            <person name="Jex A.R."/>
            <person name="Li B."/>
            <person name="Liu S."/>
            <person name="Yang L."/>
            <person name="Xiong Z."/>
            <person name="Li Y."/>
            <person name="Cantacessi C."/>
            <person name="Hall R.S."/>
            <person name="Xu X."/>
            <person name="Chen F."/>
            <person name="Wu X."/>
            <person name="Zerlotini A."/>
            <person name="Oliveira G."/>
            <person name="Hofmann A."/>
            <person name="Zhang G."/>
            <person name="Fang X."/>
            <person name="Kang Y."/>
            <person name="Campbell B.E."/>
            <person name="Loukas A."/>
            <person name="Ranganathan S."/>
            <person name="Rollinson D."/>
            <person name="Rinaldi G."/>
            <person name="Brindley P.J."/>
            <person name="Yang H."/>
            <person name="Wang J."/>
            <person name="Wang J."/>
            <person name="Gasser R.B."/>
        </authorList>
    </citation>
    <scope>NUCLEOTIDE SEQUENCE [LARGE SCALE GENOMIC DNA]</scope>
</reference>
<name>A0A094ZET3_SCHHA</name>
<organism evidence="2">
    <name type="scientific">Schistosoma haematobium</name>
    <name type="common">Blood fluke</name>
    <dbReference type="NCBI Taxonomy" id="6185"/>
    <lineage>
        <taxon>Eukaryota</taxon>
        <taxon>Metazoa</taxon>
        <taxon>Spiralia</taxon>
        <taxon>Lophotrochozoa</taxon>
        <taxon>Platyhelminthes</taxon>
        <taxon>Trematoda</taxon>
        <taxon>Digenea</taxon>
        <taxon>Strigeidida</taxon>
        <taxon>Schistosomatoidea</taxon>
        <taxon>Schistosomatidae</taxon>
        <taxon>Schistosoma</taxon>
    </lineage>
</organism>
<protein>
    <submittedName>
        <fullName evidence="2">Uncharacterized protein</fullName>
    </submittedName>
</protein>
<evidence type="ECO:0000256" key="1">
    <source>
        <dbReference type="SAM" id="MobiDB-lite"/>
    </source>
</evidence>
<feature type="compositionally biased region" description="Low complexity" evidence="1">
    <location>
        <begin position="228"/>
        <end position="244"/>
    </location>
</feature>
<dbReference type="PANTHER" id="PTHR36960:SF1">
    <property type="entry name" value="SI:DKEY-32E6.3"/>
    <property type="match status" value="1"/>
</dbReference>